<evidence type="ECO:0000313" key="1">
    <source>
        <dbReference type="EMBL" id="SVD37911.1"/>
    </source>
</evidence>
<proteinExistence type="predicted"/>
<gene>
    <name evidence="1" type="ORF">METZ01_LOCUS390765</name>
</gene>
<sequence length="62" mass="6968">VEVNIPMLLNGSPNEESGVTPLYKEGHSSSAEAAEKKFARNVSKRYAANTFRSFTRLLYINY</sequence>
<organism evidence="1">
    <name type="scientific">marine metagenome</name>
    <dbReference type="NCBI Taxonomy" id="408172"/>
    <lineage>
        <taxon>unclassified sequences</taxon>
        <taxon>metagenomes</taxon>
        <taxon>ecological metagenomes</taxon>
    </lineage>
</organism>
<dbReference type="AlphaFoldDB" id="A0A382UW59"/>
<name>A0A382UW59_9ZZZZ</name>
<accession>A0A382UW59</accession>
<reference evidence="1" key="1">
    <citation type="submission" date="2018-05" db="EMBL/GenBank/DDBJ databases">
        <authorList>
            <person name="Lanie J.A."/>
            <person name="Ng W.-L."/>
            <person name="Kazmierczak K.M."/>
            <person name="Andrzejewski T.M."/>
            <person name="Davidsen T.M."/>
            <person name="Wayne K.J."/>
            <person name="Tettelin H."/>
            <person name="Glass J.I."/>
            <person name="Rusch D."/>
            <person name="Podicherti R."/>
            <person name="Tsui H.-C.T."/>
            <person name="Winkler M.E."/>
        </authorList>
    </citation>
    <scope>NUCLEOTIDE SEQUENCE</scope>
</reference>
<protein>
    <submittedName>
        <fullName evidence="1">Uncharacterized protein</fullName>
    </submittedName>
</protein>
<feature type="non-terminal residue" evidence="1">
    <location>
        <position position="1"/>
    </location>
</feature>
<dbReference type="EMBL" id="UINC01146911">
    <property type="protein sequence ID" value="SVD37911.1"/>
    <property type="molecule type" value="Genomic_DNA"/>
</dbReference>